<evidence type="ECO:0000256" key="1">
    <source>
        <dbReference type="ARBA" id="ARBA00022737"/>
    </source>
</evidence>
<feature type="repeat" description="TPR" evidence="3">
    <location>
        <begin position="52"/>
        <end position="85"/>
    </location>
</feature>
<dbReference type="PROSITE" id="PS50005">
    <property type="entry name" value="TPR"/>
    <property type="match status" value="5"/>
</dbReference>
<dbReference type="SUPFAM" id="SSF48452">
    <property type="entry name" value="TPR-like"/>
    <property type="match status" value="3"/>
</dbReference>
<reference evidence="4" key="1">
    <citation type="submission" date="2009-08" db="EMBL/GenBank/DDBJ databases">
        <title>Complete sequence of chromosome of Methanocaldococcus fervens AG86.</title>
        <authorList>
            <consortium name="US DOE Joint Genome Institute"/>
            <person name="Lucas S."/>
            <person name="Copeland A."/>
            <person name="Lapidus A."/>
            <person name="Glavina del Rio T."/>
            <person name="Tice H."/>
            <person name="Bruce D."/>
            <person name="Goodwin L."/>
            <person name="Pitluck S."/>
            <person name="Chertkov O."/>
            <person name="Detter J.C."/>
            <person name="Han C."/>
            <person name="Tapia R."/>
            <person name="Larimer F."/>
            <person name="Land M."/>
            <person name="Hauser L."/>
            <person name="Kyrpides N."/>
            <person name="Ovchinnikova G."/>
            <person name="Lupa-Sieprawska M."/>
            <person name="Whitman W.B."/>
        </authorList>
    </citation>
    <scope>NUCLEOTIDE SEQUENCE [LARGE SCALE GENOMIC DNA]</scope>
    <source>
        <strain evidence="4">AG86</strain>
    </source>
</reference>
<dbReference type="InterPro" id="IPR013105">
    <property type="entry name" value="TPR_2"/>
</dbReference>
<keyword evidence="2 3" id="KW-0802">TPR repeat</keyword>
<evidence type="ECO:0000313" key="4">
    <source>
        <dbReference type="EMBL" id="ACV25200.1"/>
    </source>
</evidence>
<dbReference type="STRING" id="573064.Mefer_1393"/>
<feature type="repeat" description="TPR" evidence="3">
    <location>
        <begin position="305"/>
        <end position="338"/>
    </location>
</feature>
<dbReference type="Gene3D" id="1.25.40.10">
    <property type="entry name" value="Tetratricopeptide repeat domain"/>
    <property type="match status" value="5"/>
</dbReference>
<feature type="repeat" description="TPR" evidence="3">
    <location>
        <begin position="119"/>
        <end position="152"/>
    </location>
</feature>
<dbReference type="GeneID" id="8366098"/>
<protein>
    <submittedName>
        <fullName evidence="4">Tetratricopeptide TPR_2 repeat protein</fullName>
    </submittedName>
</protein>
<dbReference type="OrthoDB" id="115601at2157"/>
<dbReference type="PANTHER" id="PTHR12558">
    <property type="entry name" value="CELL DIVISION CYCLE 16,23,27"/>
    <property type="match status" value="1"/>
</dbReference>
<evidence type="ECO:0000256" key="3">
    <source>
        <dbReference type="PROSITE-ProRule" id="PRU00339"/>
    </source>
</evidence>
<dbReference type="EMBL" id="CP001696">
    <property type="protein sequence ID" value="ACV25200.1"/>
    <property type="molecule type" value="Genomic_DNA"/>
</dbReference>
<dbReference type="KEGG" id="mfe:Mefer_1393"/>
<dbReference type="InterPro" id="IPR019734">
    <property type="entry name" value="TPR_rpt"/>
</dbReference>
<proteinExistence type="predicted"/>
<feature type="repeat" description="TPR" evidence="3">
    <location>
        <begin position="383"/>
        <end position="416"/>
    </location>
</feature>
<keyword evidence="5" id="KW-1185">Reference proteome</keyword>
<dbReference type="Pfam" id="PF12895">
    <property type="entry name" value="ANAPC3"/>
    <property type="match status" value="1"/>
</dbReference>
<dbReference type="Proteomes" id="UP000001495">
    <property type="component" value="Chromosome"/>
</dbReference>
<dbReference type="RefSeq" id="WP_015791933.1">
    <property type="nucleotide sequence ID" value="NC_013156.1"/>
</dbReference>
<dbReference type="PANTHER" id="PTHR12558:SF13">
    <property type="entry name" value="CELL DIVISION CYCLE PROTEIN 27 HOMOLOG"/>
    <property type="match status" value="1"/>
</dbReference>
<accession>C7P9G8</accession>
<dbReference type="HOGENOM" id="CLU_481144_0_0_2"/>
<dbReference type="AlphaFoldDB" id="C7P9G8"/>
<dbReference type="PROSITE" id="PS50293">
    <property type="entry name" value="TPR_REGION"/>
    <property type="match status" value="2"/>
</dbReference>
<sequence length="575" mass="67720">MDLIKKLLNKLISGDSSYYNLISEAERYLNEKDHEKAIECYLQAFKENKGRDVDWANLSYAYYQLGDYKNALEAINKALSFSPENPEFLYLKGPILYKLENFDEAYKCLIKASEKIKKGDLYEILGEISLKYKKYKKALDCYLKAYRLNKNNTNALFVAGKIYLLFGNLDRAYELFKKLLKEEPEHSCKEIVEFMDKIVESIEKNVYGDIYNGIKLLESKDYVNALKFFNKVIQIDEDNDIAHYYKSVVSEIFEDYQKALESIYKVTSIFERSIHYSKIGDILTKIGHSKAVEMYNKSIEIYPNPYAYFGLAIYYYRNGNIKKASNFFDKVLEIYVDDFLKNEMDIFIIYSLIGKAETTGIEKYYEGALQHVNKLLEKDIRNSELWKIKGYLLYKLKNYKEANECFTNALRLNPNDIDIMKYSIIVYEKAGKYDDVISATTKLKNVLKNDEADEIFKKLMNNEIKDLEIPSPLQNPPVMYYKIDHVQYYLANLYKYVNVNPIGAFIYLHFIENSDILEYINDEEKLKTINELLKELKRKLPAEMYKYCESPENYKPNKELVELCKKELMKFGYIV</sequence>
<evidence type="ECO:0000256" key="2">
    <source>
        <dbReference type="ARBA" id="ARBA00022803"/>
    </source>
</evidence>
<dbReference type="Pfam" id="PF13181">
    <property type="entry name" value="TPR_8"/>
    <property type="match status" value="2"/>
</dbReference>
<organism evidence="4 5">
    <name type="scientific">Methanocaldococcus fervens (strain DSM 4213 / JCM 15782 / AG86)</name>
    <name type="common">Methanococcus fervens</name>
    <dbReference type="NCBI Taxonomy" id="573064"/>
    <lineage>
        <taxon>Archaea</taxon>
        <taxon>Methanobacteriati</taxon>
        <taxon>Methanobacteriota</taxon>
        <taxon>Methanomada group</taxon>
        <taxon>Methanococci</taxon>
        <taxon>Methanococcales</taxon>
        <taxon>Methanocaldococcaceae</taxon>
        <taxon>Methanocaldococcus</taxon>
    </lineage>
</organism>
<keyword evidence="1" id="KW-0677">Repeat</keyword>
<dbReference type="Pfam" id="PF13174">
    <property type="entry name" value="TPR_6"/>
    <property type="match status" value="1"/>
</dbReference>
<feature type="repeat" description="TPR" evidence="3">
    <location>
        <begin position="153"/>
        <end position="186"/>
    </location>
</feature>
<dbReference type="Pfam" id="PF07719">
    <property type="entry name" value="TPR_2"/>
    <property type="match status" value="1"/>
</dbReference>
<gene>
    <name evidence="4" type="ordered locus">Mefer_1393</name>
</gene>
<name>C7P9G8_METFA</name>
<dbReference type="eggNOG" id="arCOG03038">
    <property type="taxonomic scope" value="Archaea"/>
</dbReference>
<dbReference type="SMART" id="SM00028">
    <property type="entry name" value="TPR"/>
    <property type="match status" value="9"/>
</dbReference>
<evidence type="ECO:0000313" key="5">
    <source>
        <dbReference type="Proteomes" id="UP000001495"/>
    </source>
</evidence>
<dbReference type="InterPro" id="IPR011990">
    <property type="entry name" value="TPR-like_helical_dom_sf"/>
</dbReference>